<name>A0A834MCI5_RHYFE</name>
<keyword evidence="2" id="KW-1185">Reference proteome</keyword>
<reference evidence="1" key="1">
    <citation type="submission" date="2020-08" db="EMBL/GenBank/DDBJ databases">
        <title>Genome sequencing and assembly of the red palm weevil Rhynchophorus ferrugineus.</title>
        <authorList>
            <person name="Dias G.B."/>
            <person name="Bergman C.M."/>
            <person name="Manee M."/>
        </authorList>
    </citation>
    <scope>NUCLEOTIDE SEQUENCE</scope>
    <source>
        <strain evidence="1">AA-2017</strain>
        <tissue evidence="1">Whole larva</tissue>
    </source>
</reference>
<evidence type="ECO:0000313" key="1">
    <source>
        <dbReference type="EMBL" id="KAF7272984.1"/>
    </source>
</evidence>
<dbReference type="EMBL" id="JAACXV010013619">
    <property type="protein sequence ID" value="KAF7272984.1"/>
    <property type="molecule type" value="Genomic_DNA"/>
</dbReference>
<gene>
    <name evidence="1" type="ORF">GWI33_014271</name>
</gene>
<dbReference type="AlphaFoldDB" id="A0A834MCI5"/>
<proteinExistence type="predicted"/>
<organism evidence="1 2">
    <name type="scientific">Rhynchophorus ferrugineus</name>
    <name type="common">Red palm weevil</name>
    <name type="synonym">Curculio ferrugineus</name>
    <dbReference type="NCBI Taxonomy" id="354439"/>
    <lineage>
        <taxon>Eukaryota</taxon>
        <taxon>Metazoa</taxon>
        <taxon>Ecdysozoa</taxon>
        <taxon>Arthropoda</taxon>
        <taxon>Hexapoda</taxon>
        <taxon>Insecta</taxon>
        <taxon>Pterygota</taxon>
        <taxon>Neoptera</taxon>
        <taxon>Endopterygota</taxon>
        <taxon>Coleoptera</taxon>
        <taxon>Polyphaga</taxon>
        <taxon>Cucujiformia</taxon>
        <taxon>Curculionidae</taxon>
        <taxon>Dryophthorinae</taxon>
        <taxon>Rhynchophorus</taxon>
    </lineage>
</organism>
<sequence>MCDLLVDDNVQKEKTLCNNRSPKSQLIRERIKSSEWPCEHVSLLVGMRSPSDILRNSNTRMAFSPALRITHGGAANEELAPRTIEGWRRFIIPIEGASARVHSFFSDH</sequence>
<evidence type="ECO:0000313" key="2">
    <source>
        <dbReference type="Proteomes" id="UP000625711"/>
    </source>
</evidence>
<comment type="caution">
    <text evidence="1">The sequence shown here is derived from an EMBL/GenBank/DDBJ whole genome shotgun (WGS) entry which is preliminary data.</text>
</comment>
<dbReference type="Proteomes" id="UP000625711">
    <property type="component" value="Unassembled WGS sequence"/>
</dbReference>
<accession>A0A834MCI5</accession>
<protein>
    <submittedName>
        <fullName evidence="1">Uncharacterized protein</fullName>
    </submittedName>
</protein>